<name>A0A7S2UKV0_9STRA</name>
<dbReference type="EMBL" id="HBHQ01022051">
    <property type="protein sequence ID" value="CAD9823074.1"/>
    <property type="molecule type" value="Transcribed_RNA"/>
</dbReference>
<keyword evidence="1" id="KW-0472">Membrane</keyword>
<protein>
    <submittedName>
        <fullName evidence="2">Uncharacterized protein</fullName>
    </submittedName>
</protein>
<evidence type="ECO:0000313" key="2">
    <source>
        <dbReference type="EMBL" id="CAD9823074.1"/>
    </source>
</evidence>
<feature type="transmembrane region" description="Helical" evidence="1">
    <location>
        <begin position="183"/>
        <end position="207"/>
    </location>
</feature>
<evidence type="ECO:0000256" key="1">
    <source>
        <dbReference type="SAM" id="Phobius"/>
    </source>
</evidence>
<feature type="transmembrane region" description="Helical" evidence="1">
    <location>
        <begin position="12"/>
        <end position="38"/>
    </location>
</feature>
<gene>
    <name evidence="2" type="ORF">ASEP1449_LOCUS14908</name>
</gene>
<accession>A0A7S2UKV0</accession>
<sequence length="346" mass="37140">MALQDMLSNKETASPIAFGSASIVTVLSLLIFIGFHFVEFFLAGEGNNGPDGAEGNKLIFSVFFLLGTNAGLTATGYYVWKNAPTAFTTGALAGSTTAYSIMSLVTSLYFADFTWFNNENDEDESRAALIFSFLCLFFSIIYGFVTAGLYILPKVNGDEVESSVDDEELAKGRAHGDVLTHMWNGIAVSSIAILAVIQLIAFVGMFGEEGARQREDGSVFNFNAVVLVMLGVSVANYMFGKRVFNGQATKMQIGTFTGALAAMAVTEFLLFALCELDFSFEFGAGGGAENDTAGSVVFGLVCLFHSAIHAFFSTIMYKYKEAILRASTSEDSSDSSFTLMADKTAI</sequence>
<proteinExistence type="predicted"/>
<feature type="transmembrane region" description="Helical" evidence="1">
    <location>
        <begin position="87"/>
        <end position="110"/>
    </location>
</feature>
<organism evidence="2">
    <name type="scientific">Attheya septentrionalis</name>
    <dbReference type="NCBI Taxonomy" id="420275"/>
    <lineage>
        <taxon>Eukaryota</taxon>
        <taxon>Sar</taxon>
        <taxon>Stramenopiles</taxon>
        <taxon>Ochrophyta</taxon>
        <taxon>Bacillariophyta</taxon>
        <taxon>Coscinodiscophyceae</taxon>
        <taxon>Chaetocerotophycidae</taxon>
        <taxon>Chaetocerotales</taxon>
        <taxon>Attheyaceae</taxon>
        <taxon>Attheya</taxon>
    </lineage>
</organism>
<feature type="transmembrane region" description="Helical" evidence="1">
    <location>
        <begin position="293"/>
        <end position="317"/>
    </location>
</feature>
<keyword evidence="1" id="KW-1133">Transmembrane helix</keyword>
<feature type="transmembrane region" description="Helical" evidence="1">
    <location>
        <begin position="219"/>
        <end position="239"/>
    </location>
</feature>
<dbReference type="AlphaFoldDB" id="A0A7S2UKV0"/>
<keyword evidence="1" id="KW-0812">Transmembrane</keyword>
<reference evidence="2" key="1">
    <citation type="submission" date="2021-01" db="EMBL/GenBank/DDBJ databases">
        <authorList>
            <person name="Corre E."/>
            <person name="Pelletier E."/>
            <person name="Niang G."/>
            <person name="Scheremetjew M."/>
            <person name="Finn R."/>
            <person name="Kale V."/>
            <person name="Holt S."/>
            <person name="Cochrane G."/>
            <person name="Meng A."/>
            <person name="Brown T."/>
            <person name="Cohen L."/>
        </authorList>
    </citation>
    <scope>NUCLEOTIDE SEQUENCE</scope>
    <source>
        <strain evidence="2">CCMP2084</strain>
    </source>
</reference>
<feature type="transmembrane region" description="Helical" evidence="1">
    <location>
        <begin position="130"/>
        <end position="152"/>
    </location>
</feature>
<feature type="transmembrane region" description="Helical" evidence="1">
    <location>
        <begin position="58"/>
        <end position="80"/>
    </location>
</feature>
<feature type="transmembrane region" description="Helical" evidence="1">
    <location>
        <begin position="251"/>
        <end position="273"/>
    </location>
</feature>